<feature type="signal peptide" evidence="1">
    <location>
        <begin position="1"/>
        <end position="19"/>
    </location>
</feature>
<comment type="caution">
    <text evidence="2">The sequence shown here is derived from an EMBL/GenBank/DDBJ whole genome shotgun (WGS) entry which is preliminary data.</text>
</comment>
<proteinExistence type="predicted"/>
<dbReference type="InterPro" id="IPR019652">
    <property type="entry name" value="DUF2509"/>
</dbReference>
<dbReference type="Pfam" id="PF10713">
    <property type="entry name" value="DUF2509"/>
    <property type="match status" value="1"/>
</dbReference>
<dbReference type="Proteomes" id="UP000236345">
    <property type="component" value="Unassembled WGS sequence"/>
</dbReference>
<keyword evidence="1" id="KW-0732">Signal</keyword>
<reference evidence="3" key="1">
    <citation type="submission" date="2017-09" db="EMBL/GenBank/DDBJ databases">
        <authorList>
            <person name="Palmer M."/>
            <person name="Steenkamp E.T."/>
            <person name="Coetzee M.P."/>
            <person name="Avontuur J.R."/>
            <person name="Van Zyl E."/>
            <person name="Chan W.-Y."/>
            <person name="Blom J."/>
            <person name="Venter S.N."/>
        </authorList>
    </citation>
    <scope>NUCLEOTIDE SEQUENCE [LARGE SCALE GENOMIC DNA]</scope>
    <source>
        <strain evidence="3">QC88-366</strain>
    </source>
</reference>
<dbReference type="RefSeq" id="WP_103060375.1">
    <property type="nucleotide sequence ID" value="NZ_BSOF01000007.1"/>
</dbReference>
<organism evidence="2 3">
    <name type="scientific">Mixta theicola</name>
    <dbReference type="NCBI Taxonomy" id="1458355"/>
    <lineage>
        <taxon>Bacteria</taxon>
        <taxon>Pseudomonadati</taxon>
        <taxon>Pseudomonadota</taxon>
        <taxon>Gammaproteobacteria</taxon>
        <taxon>Enterobacterales</taxon>
        <taxon>Erwiniaceae</taxon>
        <taxon>Mixta</taxon>
    </lineage>
</organism>
<keyword evidence="3" id="KW-1185">Reference proteome</keyword>
<evidence type="ECO:0008006" key="4">
    <source>
        <dbReference type="Google" id="ProtNLM"/>
    </source>
</evidence>
<sequence length="136" mass="14901">MALAMVLLVLLLGSGLLHATRQQLDGALSLVADERQFLLEQHQALSALAWGAQLTWPPQQQGWHCQRQPQFGWRACVLHRDNGEALLRGGGESTAGEALALWQWLTPGEGGRWQPLAHGWLDFCPLSPSDCLADEG</sequence>
<gene>
    <name evidence="2" type="ORF">COO59_13815</name>
</gene>
<evidence type="ECO:0000313" key="2">
    <source>
        <dbReference type="EMBL" id="PNS11005.1"/>
    </source>
</evidence>
<dbReference type="EMBL" id="NWUO01000010">
    <property type="protein sequence ID" value="PNS11005.1"/>
    <property type="molecule type" value="Genomic_DNA"/>
</dbReference>
<protein>
    <recommendedName>
        <fullName evidence="4">DUF2509 domain-containing protein</fullName>
    </recommendedName>
</protein>
<evidence type="ECO:0000256" key="1">
    <source>
        <dbReference type="SAM" id="SignalP"/>
    </source>
</evidence>
<name>A0A2K1Q7I6_9GAMM</name>
<feature type="chain" id="PRO_5014363100" description="DUF2509 domain-containing protein" evidence="1">
    <location>
        <begin position="20"/>
        <end position="136"/>
    </location>
</feature>
<evidence type="ECO:0000313" key="3">
    <source>
        <dbReference type="Proteomes" id="UP000236345"/>
    </source>
</evidence>
<accession>A0A2K1Q7I6</accession>
<dbReference type="OrthoDB" id="7059963at2"/>
<dbReference type="AlphaFoldDB" id="A0A2K1Q7I6"/>